<evidence type="ECO:0000256" key="1">
    <source>
        <dbReference type="SAM" id="SignalP"/>
    </source>
</evidence>
<dbReference type="Proteomes" id="UP001140091">
    <property type="component" value="Unassembled WGS sequence"/>
</dbReference>
<evidence type="ECO:0000313" key="3">
    <source>
        <dbReference type="Proteomes" id="UP001140091"/>
    </source>
</evidence>
<evidence type="ECO:0000313" key="2">
    <source>
        <dbReference type="EMBL" id="KAJ2934531.1"/>
    </source>
</evidence>
<feature type="chain" id="PRO_5040915938" evidence="1">
    <location>
        <begin position="20"/>
        <end position="200"/>
    </location>
</feature>
<name>A0A9W8JGU5_9AGAR</name>
<keyword evidence="3" id="KW-1185">Reference proteome</keyword>
<sequence>MVNLAFKFVFLFVVGLAQGQLGDDIEGDSLVSTTSENNKVLLKDYSIPDKDAVLRGMEFVPTPVLAALLVAIAARTEIVAELVPSATTAFAAPVMIWVVHNGVAALEGRIVAPMAIAARGINIALLVDAALRERSAVAPADGAVNQDMSPAGQIIIVAVEYFLFPQLPFDDVNLHIHKYRYNSSYFRVHFHQFYQALTNP</sequence>
<dbReference type="AlphaFoldDB" id="A0A9W8JGU5"/>
<dbReference type="EMBL" id="JANBPK010000716">
    <property type="protein sequence ID" value="KAJ2934531.1"/>
    <property type="molecule type" value="Genomic_DNA"/>
</dbReference>
<protein>
    <submittedName>
        <fullName evidence="2">Uncharacterized protein</fullName>
    </submittedName>
</protein>
<comment type="caution">
    <text evidence="2">The sequence shown here is derived from an EMBL/GenBank/DDBJ whole genome shotgun (WGS) entry which is preliminary data.</text>
</comment>
<gene>
    <name evidence="2" type="ORF">H1R20_g2550</name>
</gene>
<keyword evidence="1" id="KW-0732">Signal</keyword>
<feature type="signal peptide" evidence="1">
    <location>
        <begin position="1"/>
        <end position="19"/>
    </location>
</feature>
<organism evidence="2 3">
    <name type="scientific">Candolleomyces eurysporus</name>
    <dbReference type="NCBI Taxonomy" id="2828524"/>
    <lineage>
        <taxon>Eukaryota</taxon>
        <taxon>Fungi</taxon>
        <taxon>Dikarya</taxon>
        <taxon>Basidiomycota</taxon>
        <taxon>Agaricomycotina</taxon>
        <taxon>Agaricomycetes</taxon>
        <taxon>Agaricomycetidae</taxon>
        <taxon>Agaricales</taxon>
        <taxon>Agaricineae</taxon>
        <taxon>Psathyrellaceae</taxon>
        <taxon>Candolleomyces</taxon>
    </lineage>
</organism>
<proteinExistence type="predicted"/>
<reference evidence="2" key="1">
    <citation type="submission" date="2022-06" db="EMBL/GenBank/DDBJ databases">
        <title>Genome Sequence of Candolleomyces eurysporus.</title>
        <authorList>
            <person name="Buettner E."/>
        </authorList>
    </citation>
    <scope>NUCLEOTIDE SEQUENCE</scope>
    <source>
        <strain evidence="2">VTCC 930004</strain>
    </source>
</reference>
<accession>A0A9W8JGU5</accession>
<feature type="non-terminal residue" evidence="2">
    <location>
        <position position="1"/>
    </location>
</feature>